<dbReference type="AlphaFoldDB" id="A0A382A5W6"/>
<dbReference type="EMBL" id="UINC01023841">
    <property type="protein sequence ID" value="SVA96313.1"/>
    <property type="molecule type" value="Genomic_DNA"/>
</dbReference>
<dbReference type="Pfam" id="PF19295">
    <property type="entry name" value="SufBD_N"/>
    <property type="match status" value="1"/>
</dbReference>
<dbReference type="Pfam" id="PF01458">
    <property type="entry name" value="SUFBD_core"/>
    <property type="match status" value="1"/>
</dbReference>
<name>A0A382A5W6_9ZZZZ</name>
<accession>A0A382A5W6</accession>
<proteinExistence type="predicted"/>
<reference evidence="3" key="1">
    <citation type="submission" date="2018-05" db="EMBL/GenBank/DDBJ databases">
        <authorList>
            <person name="Lanie J.A."/>
            <person name="Ng W.-L."/>
            <person name="Kazmierczak K.M."/>
            <person name="Andrzejewski T.M."/>
            <person name="Davidsen T.M."/>
            <person name="Wayne K.J."/>
            <person name="Tettelin H."/>
            <person name="Glass J.I."/>
            <person name="Rusch D."/>
            <person name="Podicherti R."/>
            <person name="Tsui H.-C.T."/>
            <person name="Winkler M.E."/>
        </authorList>
    </citation>
    <scope>NUCLEOTIDE SEQUENCE</scope>
</reference>
<dbReference type="InterPro" id="IPR045595">
    <property type="entry name" value="SufBD_N"/>
</dbReference>
<evidence type="ECO:0008006" key="4">
    <source>
        <dbReference type="Google" id="ProtNLM"/>
    </source>
</evidence>
<dbReference type="InterPro" id="IPR037284">
    <property type="entry name" value="SUF_FeS_clus_asmbl_SufBD_sf"/>
</dbReference>
<dbReference type="GO" id="GO:0016226">
    <property type="term" value="P:iron-sulfur cluster assembly"/>
    <property type="evidence" value="ECO:0007669"/>
    <property type="project" value="InterPro"/>
</dbReference>
<dbReference type="PANTHER" id="PTHR43575:SF1">
    <property type="entry name" value="PROTEIN ABCI7, CHLOROPLASTIC"/>
    <property type="match status" value="1"/>
</dbReference>
<feature type="domain" description="SUF system FeS cluster assembly SufBD core" evidence="1">
    <location>
        <begin position="158"/>
        <end position="386"/>
    </location>
</feature>
<dbReference type="InterPro" id="IPR000825">
    <property type="entry name" value="SUF_FeS_clus_asmbl_SufBD_core"/>
</dbReference>
<feature type="domain" description="SUF system FeS cluster assembly SufBD N-terminal" evidence="2">
    <location>
        <begin position="13"/>
        <end position="150"/>
    </location>
</feature>
<protein>
    <recommendedName>
        <fullName evidence="4">Fe-S cluster assembly protein SufD</fullName>
    </recommendedName>
</protein>
<evidence type="ECO:0000259" key="2">
    <source>
        <dbReference type="Pfam" id="PF19295"/>
    </source>
</evidence>
<evidence type="ECO:0000259" key="1">
    <source>
        <dbReference type="Pfam" id="PF01458"/>
    </source>
</evidence>
<evidence type="ECO:0000313" key="3">
    <source>
        <dbReference type="EMBL" id="SVA96313.1"/>
    </source>
</evidence>
<dbReference type="PANTHER" id="PTHR43575">
    <property type="entry name" value="PROTEIN ABCI7, CHLOROPLASTIC"/>
    <property type="match status" value="1"/>
</dbReference>
<dbReference type="InterPro" id="IPR011542">
    <property type="entry name" value="SUF_FeS_clus_asmbl_SufD"/>
</dbReference>
<dbReference type="InterPro" id="IPR055346">
    <property type="entry name" value="Fe-S_cluster_assembly_SufBD"/>
</dbReference>
<gene>
    <name evidence="3" type="ORF">METZ01_LOCUS149167</name>
</gene>
<organism evidence="3">
    <name type="scientific">marine metagenome</name>
    <dbReference type="NCBI Taxonomy" id="408172"/>
    <lineage>
        <taxon>unclassified sequences</taxon>
        <taxon>metagenomes</taxon>
        <taxon>ecological metagenomes</taxon>
    </lineage>
</organism>
<sequence length="418" mass="46065">MQGSNDDNWVFPIRGHAMETFTGIGLPTTRKGNEKWKYTNVAPIARLPFALSGPSNTSVKVIKSVAPWSDSWTNVVFVNGLYRKDLSDRSNDFELTNLAELIEERIPVEELGSLTDISDDGFAALNTSFLQDGIVLRVGQGKTVEFPINVVFFSDGTPSTVAHPRIFVKAGRGSSVSIIESYVGGGGDYSLTNSVSEILVEEDAVVNHYRFLSESEHTYDVGYGRVKLSNNSVFNSRSFFKGANIGRYDLNVLVDGEYASCDLQGLYFTSGEQHMDNFINIDHAKPYGTSNLFYKGILDGKSRAVFGGTVLVRKPAQKTDSVQSDKNLILSADAEIDSKPALFIYADDVKCAHGATAGNVDADTLFYMRSRGIDLETASRLLIYGFAGEVIDKVEIPELRDFLEEAFLTSLPSYRFEF</sequence>
<dbReference type="SUPFAM" id="SSF101960">
    <property type="entry name" value="Stabilizer of iron transporter SufD"/>
    <property type="match status" value="1"/>
</dbReference>
<dbReference type="NCBIfam" id="TIGR01981">
    <property type="entry name" value="sufD"/>
    <property type="match status" value="1"/>
</dbReference>